<comment type="caution">
    <text evidence="2">The sequence shown here is derived from an EMBL/GenBank/DDBJ whole genome shotgun (WGS) entry which is preliminary data.</text>
</comment>
<name>A0ABR0BDX6_PURLI</name>
<evidence type="ECO:0000313" key="3">
    <source>
        <dbReference type="Proteomes" id="UP001287286"/>
    </source>
</evidence>
<organism evidence="2 3">
    <name type="scientific">Purpureocillium lilacinum</name>
    <name type="common">Paecilomyces lilacinus</name>
    <dbReference type="NCBI Taxonomy" id="33203"/>
    <lineage>
        <taxon>Eukaryota</taxon>
        <taxon>Fungi</taxon>
        <taxon>Dikarya</taxon>
        <taxon>Ascomycota</taxon>
        <taxon>Pezizomycotina</taxon>
        <taxon>Sordariomycetes</taxon>
        <taxon>Hypocreomycetidae</taxon>
        <taxon>Hypocreales</taxon>
        <taxon>Ophiocordycipitaceae</taxon>
        <taxon>Purpureocillium</taxon>
    </lineage>
</organism>
<dbReference type="Proteomes" id="UP001287286">
    <property type="component" value="Unassembled WGS sequence"/>
</dbReference>
<protein>
    <submittedName>
        <fullName evidence="2">Uncharacterized protein</fullName>
    </submittedName>
</protein>
<evidence type="ECO:0000256" key="1">
    <source>
        <dbReference type="SAM" id="MobiDB-lite"/>
    </source>
</evidence>
<feature type="compositionally biased region" description="Polar residues" evidence="1">
    <location>
        <begin position="201"/>
        <end position="214"/>
    </location>
</feature>
<reference evidence="2 3" key="1">
    <citation type="journal article" date="2024" name="Microbiol. Resour. Announc.">
        <title>Genome annotations for the ascomycete fungi Trichoderma harzianum, Trichoderma aggressivum, and Purpureocillium lilacinum.</title>
        <authorList>
            <person name="Beijen E.P.W."/>
            <person name="Ohm R.A."/>
        </authorList>
    </citation>
    <scope>NUCLEOTIDE SEQUENCE [LARGE SCALE GENOMIC DNA]</scope>
    <source>
        <strain evidence="2 3">CBS 150709</strain>
    </source>
</reference>
<proteinExistence type="predicted"/>
<evidence type="ECO:0000313" key="2">
    <source>
        <dbReference type="EMBL" id="KAK4071141.1"/>
    </source>
</evidence>
<keyword evidence="3" id="KW-1185">Reference proteome</keyword>
<sequence length="316" mass="34461">MRRMLSPTLHTISLFHCDFARCTGLGNDHGTATGSHACSGPFEAAYQVPSVFADGPCGSAPKRFSSRRPADRYVAGATATGVDAIAHFSPTLHLCCSWGTAYIRAVEALVKTQSGALHRCQGKQCRTRANSRIAPHWRLTSILRAIRPGRKAIHVWNRAYLRHQLLRLLAPGSFDAAARDGADAGVAASRTPRDPSRPLAGNTTSAETPMSGSHMGTSCHVRLSTCCHCSRSGAAFCRRAASRSSRATARKVELYVIWSHIARYWHRLPPNTGSLHRGSGWAARTTNTTNYRDLIVQRQSEWGKDLGTNTVETSRK</sequence>
<feature type="region of interest" description="Disordered" evidence="1">
    <location>
        <begin position="185"/>
        <end position="214"/>
    </location>
</feature>
<dbReference type="EMBL" id="JAWRVI010000230">
    <property type="protein sequence ID" value="KAK4071141.1"/>
    <property type="molecule type" value="Genomic_DNA"/>
</dbReference>
<accession>A0ABR0BDX6</accession>
<gene>
    <name evidence="2" type="ORF">Purlil1_13484</name>
</gene>